<evidence type="ECO:0000256" key="1">
    <source>
        <dbReference type="ARBA" id="ARBA00004230"/>
    </source>
</evidence>
<feature type="region of interest" description="Disordered" evidence="9">
    <location>
        <begin position="87"/>
        <end position="114"/>
    </location>
</feature>
<feature type="domain" description="Trichohyalin-plectin-homology" evidence="10">
    <location>
        <begin position="231"/>
        <end position="579"/>
    </location>
</feature>
<comment type="subcellular location">
    <subcellularLocation>
        <location evidence="1">Cell projection</location>
        <location evidence="1">Cilium</location>
        <location evidence="1">Flagellum</location>
    </subcellularLocation>
</comment>
<dbReference type="Proteomes" id="UP000494163">
    <property type="component" value="Chromosome X"/>
</dbReference>
<evidence type="ECO:0000313" key="12">
    <source>
        <dbReference type="Proteomes" id="UP000494163"/>
    </source>
</evidence>
<evidence type="ECO:0000256" key="5">
    <source>
        <dbReference type="ARBA" id="ARBA00023273"/>
    </source>
</evidence>
<dbReference type="PANTHER" id="PTHR15504">
    <property type="entry name" value="NASOPHARYNGEAL EPITHELIUM SPECIFIC PROTEIN 1"/>
    <property type="match status" value="1"/>
</dbReference>
<dbReference type="PANTHER" id="PTHR15504:SF0">
    <property type="entry name" value="CILIA- AND FLAGELLA-ASSOCIATED PROTEIN 45"/>
    <property type="match status" value="1"/>
</dbReference>
<comment type="similarity">
    <text evidence="6">Belongs to the CFAP45 family.</text>
</comment>
<dbReference type="OMA" id="AKCSAMW"/>
<evidence type="ECO:0000256" key="8">
    <source>
        <dbReference type="SAM" id="Coils"/>
    </source>
</evidence>
<feature type="region of interest" description="Disordered" evidence="9">
    <location>
        <begin position="529"/>
        <end position="555"/>
    </location>
</feature>
<evidence type="ECO:0000256" key="6">
    <source>
        <dbReference type="ARBA" id="ARBA00034116"/>
    </source>
</evidence>
<dbReference type="InterPro" id="IPR043597">
    <property type="entry name" value="TPH_dom"/>
</dbReference>
<keyword evidence="12" id="KW-1185">Reference proteome</keyword>
<protein>
    <recommendedName>
        <fullName evidence="7">Cilia- and flagella-associated protein 45</fullName>
    </recommendedName>
</protein>
<dbReference type="AlphaFoldDB" id="A0A0M3QYU7"/>
<dbReference type="Pfam" id="PF13868">
    <property type="entry name" value="TPH"/>
    <property type="match status" value="1"/>
</dbReference>
<keyword evidence="5" id="KW-0966">Cell projection</keyword>
<evidence type="ECO:0000313" key="11">
    <source>
        <dbReference type="EMBL" id="ALC48303.1"/>
    </source>
</evidence>
<evidence type="ECO:0000259" key="10">
    <source>
        <dbReference type="Pfam" id="PF13868"/>
    </source>
</evidence>
<proteinExistence type="inferred from homology"/>
<dbReference type="OrthoDB" id="7882485at2759"/>
<sequence length="604" mass="71074">MPMSMPCTTHASRALPRDCYDKLGRRIGLDLEQSIYPSKSKQLLPAASTGGPMRRQSRQKICEKMMAEAETQNRSRFLQAGKTRKAQMRKGLPPGTVPPGESQGSVFSRPKASKRGGCGGVASYFHVQGRSWESKGFAELKQTEVEHLRSLRPPTVEQLQAEQELRREEERQNKAEAERVRMYYQEIDEARRERELEAQRQIDAEADDTQDEVKAAEIRRLKVLHQSLQARHEQDERVQSATRAIGAAKCSAMWTAQIEERAMLERLQDEFDVLQEHKANEFNDSKWGSIARQNEKEHERRLKFGAEVRQQINDRRQLRHLAAERDRDEALQVRDAFDEYRRYQQEESKVHGARKAHYRNELFHYIQLHRDFGKLMCEQERRDELRANDYVIKKEAQKVEARLKQAALEAEKERKRDAMFVIQQKILDAKDNREEMRLLAEHERLERKYRMEEREAVETRRRLVDELRQGNLQAMQQMEKMKACYYAQRKRETDEMKAERLRYEAQQKIEQEQNMGKKINLHQGVTAQMEEHERARRREIEQERLDDEKARAQEAQRQKEIDMVISVKLDELAKKQCLPYNALQSLSGRVANSGQRRLAGNIQP</sequence>
<evidence type="ECO:0000256" key="2">
    <source>
        <dbReference type="ARBA" id="ARBA00022846"/>
    </source>
</evidence>
<dbReference type="STRING" id="30019.A0A0M3QYU7"/>
<dbReference type="EMBL" id="CP012528">
    <property type="protein sequence ID" value="ALC48303.1"/>
    <property type="molecule type" value="Genomic_DNA"/>
</dbReference>
<keyword evidence="3 8" id="KW-0175">Coiled coil</keyword>
<name>A0A0M3QYU7_DROBS</name>
<gene>
    <name evidence="11" type="ORF">Dbus_chrXg159</name>
</gene>
<keyword evidence="4" id="KW-0969">Cilium</keyword>
<feature type="coiled-coil region" evidence="8">
    <location>
        <begin position="158"/>
        <end position="219"/>
    </location>
</feature>
<organism evidence="11 12">
    <name type="scientific">Drosophila busckii</name>
    <name type="common">Fruit fly</name>
    <dbReference type="NCBI Taxonomy" id="30019"/>
    <lineage>
        <taxon>Eukaryota</taxon>
        <taxon>Metazoa</taxon>
        <taxon>Ecdysozoa</taxon>
        <taxon>Arthropoda</taxon>
        <taxon>Hexapoda</taxon>
        <taxon>Insecta</taxon>
        <taxon>Pterygota</taxon>
        <taxon>Neoptera</taxon>
        <taxon>Endopterygota</taxon>
        <taxon>Diptera</taxon>
        <taxon>Brachycera</taxon>
        <taxon>Muscomorpha</taxon>
        <taxon>Ephydroidea</taxon>
        <taxon>Drosophilidae</taxon>
        <taxon>Drosophila</taxon>
    </lineage>
</organism>
<dbReference type="InterPro" id="IPR033253">
    <property type="entry name" value="CFAP45"/>
</dbReference>
<dbReference type="GO" id="GO:0031514">
    <property type="term" value="C:motile cilium"/>
    <property type="evidence" value="ECO:0007669"/>
    <property type="project" value="UniProtKB-SubCell"/>
</dbReference>
<reference evidence="11 12" key="1">
    <citation type="submission" date="2015-08" db="EMBL/GenBank/DDBJ databases">
        <title>Ancestral chromatin configuration constrains chromatin evolution on differentiating sex chromosomes in Drosophila.</title>
        <authorList>
            <person name="Zhou Q."/>
            <person name="Bachtrog D."/>
        </authorList>
    </citation>
    <scope>NUCLEOTIDE SEQUENCE [LARGE SCALE GENOMIC DNA]</scope>
    <source>
        <tissue evidence="11">Whole larvae</tissue>
    </source>
</reference>
<evidence type="ECO:0000256" key="9">
    <source>
        <dbReference type="SAM" id="MobiDB-lite"/>
    </source>
</evidence>
<evidence type="ECO:0000256" key="3">
    <source>
        <dbReference type="ARBA" id="ARBA00023054"/>
    </source>
</evidence>
<evidence type="ECO:0000256" key="4">
    <source>
        <dbReference type="ARBA" id="ARBA00023069"/>
    </source>
</evidence>
<feature type="coiled-coil region" evidence="8">
    <location>
        <begin position="393"/>
        <end position="462"/>
    </location>
</feature>
<evidence type="ECO:0000256" key="7">
    <source>
        <dbReference type="ARBA" id="ARBA00034142"/>
    </source>
</evidence>
<accession>A0A0M3QYU7</accession>
<keyword evidence="2" id="KW-0282">Flagellum</keyword>